<comment type="domain">
    <text evidence="4">The jas domain is required for interaction with COI1.</text>
</comment>
<protein>
    <recommendedName>
        <fullName evidence="4">Protein TIFY</fullName>
    </recommendedName>
    <alternativeName>
        <fullName evidence="4">Jasmonate ZIM domain-containing protein</fullName>
    </alternativeName>
</protein>
<keyword evidence="3" id="KW-0832">Ubl conjugation</keyword>
<organism evidence="7 8">
    <name type="scientific">Miscanthus lutarioriparius</name>
    <dbReference type="NCBI Taxonomy" id="422564"/>
    <lineage>
        <taxon>Eukaryota</taxon>
        <taxon>Viridiplantae</taxon>
        <taxon>Streptophyta</taxon>
        <taxon>Embryophyta</taxon>
        <taxon>Tracheophyta</taxon>
        <taxon>Spermatophyta</taxon>
        <taxon>Magnoliopsida</taxon>
        <taxon>Liliopsida</taxon>
        <taxon>Poales</taxon>
        <taxon>Poaceae</taxon>
        <taxon>PACMAD clade</taxon>
        <taxon>Panicoideae</taxon>
        <taxon>Andropogonodae</taxon>
        <taxon>Andropogoneae</taxon>
        <taxon>Saccharinae</taxon>
        <taxon>Miscanthus</taxon>
    </lineage>
</organism>
<comment type="similarity">
    <text evidence="1 4">Belongs to the TIFY/JAZ family.</text>
</comment>
<reference evidence="7" key="1">
    <citation type="submission" date="2020-10" db="EMBL/GenBank/DDBJ databases">
        <authorList>
            <person name="Han B."/>
            <person name="Lu T."/>
            <person name="Zhao Q."/>
            <person name="Huang X."/>
            <person name="Zhao Y."/>
        </authorList>
    </citation>
    <scope>NUCLEOTIDE SEQUENCE</scope>
</reference>
<keyword evidence="4" id="KW-0539">Nucleus</keyword>
<accession>A0A811NID0</accession>
<evidence type="ECO:0000259" key="6">
    <source>
        <dbReference type="PROSITE" id="PS51320"/>
    </source>
</evidence>
<evidence type="ECO:0000313" key="8">
    <source>
        <dbReference type="Proteomes" id="UP000604825"/>
    </source>
</evidence>
<dbReference type="OrthoDB" id="1914366at2759"/>
<dbReference type="GO" id="GO:0031347">
    <property type="term" value="P:regulation of defense response"/>
    <property type="evidence" value="ECO:0007669"/>
    <property type="project" value="UniProtKB-UniRule"/>
</dbReference>
<evidence type="ECO:0000256" key="4">
    <source>
        <dbReference type="RuleBase" id="RU369065"/>
    </source>
</evidence>
<dbReference type="AlphaFoldDB" id="A0A811NID0"/>
<evidence type="ECO:0000256" key="1">
    <source>
        <dbReference type="ARBA" id="ARBA00008614"/>
    </source>
</evidence>
<dbReference type="InterPro" id="IPR018467">
    <property type="entry name" value="CCT_CS"/>
</dbReference>
<dbReference type="PANTHER" id="PTHR33077:SF157">
    <property type="entry name" value="PROTEIN TIFY"/>
    <property type="match status" value="1"/>
</dbReference>
<dbReference type="GO" id="GO:0005634">
    <property type="term" value="C:nucleus"/>
    <property type="evidence" value="ECO:0007669"/>
    <property type="project" value="UniProtKB-SubCell"/>
</dbReference>
<dbReference type="PROSITE" id="PS51320">
    <property type="entry name" value="TIFY"/>
    <property type="match status" value="1"/>
</dbReference>
<feature type="domain" description="Tify" evidence="6">
    <location>
        <begin position="20"/>
        <end position="54"/>
    </location>
</feature>
<gene>
    <name evidence="7" type="ORF">NCGR_LOCUS19187</name>
</gene>
<keyword evidence="8" id="KW-1185">Reference proteome</keyword>
<dbReference type="SMART" id="SM00979">
    <property type="entry name" value="TIFY"/>
    <property type="match status" value="1"/>
</dbReference>
<dbReference type="Pfam" id="PF06200">
    <property type="entry name" value="tify"/>
    <property type="match status" value="1"/>
</dbReference>
<dbReference type="GO" id="GO:2000022">
    <property type="term" value="P:regulation of jasmonic acid mediated signaling pathway"/>
    <property type="evidence" value="ECO:0007669"/>
    <property type="project" value="UniProtKB-UniRule"/>
</dbReference>
<dbReference type="GO" id="GO:0009611">
    <property type="term" value="P:response to wounding"/>
    <property type="evidence" value="ECO:0007669"/>
    <property type="project" value="UniProtKB-UniRule"/>
</dbReference>
<comment type="caution">
    <text evidence="7">The sequence shown here is derived from an EMBL/GenBank/DDBJ whole genome shotgun (WGS) entry which is preliminary data.</text>
</comment>
<dbReference type="InterPro" id="IPR040390">
    <property type="entry name" value="TIFY/JAZ"/>
</dbReference>
<comment type="function">
    <text evidence="4">Repressor of jasmonate responses.</text>
</comment>
<evidence type="ECO:0000313" key="7">
    <source>
        <dbReference type="EMBL" id="CAD6228387.1"/>
    </source>
</evidence>
<proteinExistence type="inferred from homology"/>
<comment type="subcellular location">
    <subcellularLocation>
        <location evidence="4">Nucleus</location>
    </subcellularLocation>
</comment>
<evidence type="ECO:0000256" key="3">
    <source>
        <dbReference type="ARBA" id="ARBA00022843"/>
    </source>
</evidence>
<dbReference type="InterPro" id="IPR010399">
    <property type="entry name" value="Tify_dom"/>
</dbReference>
<keyword evidence="2 4" id="KW-1184">Jasmonic acid signaling pathway</keyword>
<dbReference type="Proteomes" id="UP000604825">
    <property type="component" value="Unassembled WGS sequence"/>
</dbReference>
<dbReference type="PANTHER" id="PTHR33077">
    <property type="entry name" value="PROTEIN TIFY 4A-RELATED-RELATED"/>
    <property type="match status" value="1"/>
</dbReference>
<dbReference type="EMBL" id="CAJGYO010000005">
    <property type="protein sequence ID" value="CAD6228387.1"/>
    <property type="molecule type" value="Genomic_DNA"/>
</dbReference>
<feature type="region of interest" description="Disordered" evidence="5">
    <location>
        <begin position="1"/>
        <end position="24"/>
    </location>
</feature>
<name>A0A811NID0_9POAL</name>
<evidence type="ECO:0000256" key="2">
    <source>
        <dbReference type="ARBA" id="ARBA00022819"/>
    </source>
</evidence>
<dbReference type="Pfam" id="PF09425">
    <property type="entry name" value="Jas_motif"/>
    <property type="match status" value="1"/>
</dbReference>
<evidence type="ECO:0000256" key="5">
    <source>
        <dbReference type="SAM" id="MobiDB-lite"/>
    </source>
</evidence>
<sequence length="105" mass="11368">MASSSGDLTNGGGATASAPTMTTTKPLTMFYNGGVAVFHLPQDKAEALMKMAAGEEDGGDDGRRHRWPNHGEELLAKLRQETMPMASKRSLQRFFQKRKESGAIV</sequence>